<accession>A0AA38CN14</accession>
<protein>
    <submittedName>
        <fullName evidence="2">Uncharacterized protein</fullName>
    </submittedName>
</protein>
<dbReference type="EMBL" id="JAHRHJ020000008">
    <property type="protein sequence ID" value="KAH9304776.1"/>
    <property type="molecule type" value="Genomic_DNA"/>
</dbReference>
<feature type="non-terminal residue" evidence="2">
    <location>
        <position position="61"/>
    </location>
</feature>
<gene>
    <name evidence="2" type="ORF">KI387_009180</name>
</gene>
<keyword evidence="3" id="KW-1185">Reference proteome</keyword>
<proteinExistence type="predicted"/>
<dbReference type="AlphaFoldDB" id="A0AA38CN14"/>
<name>A0AA38CN14_TAXCH</name>
<sequence length="61" mass="6927">MHVPRKGREEEFLHGKPRIAIGEVAGLFLTAIKRRSFEENHSPMKAQEHGESVKQASSKEE</sequence>
<evidence type="ECO:0000256" key="1">
    <source>
        <dbReference type="SAM" id="MobiDB-lite"/>
    </source>
</evidence>
<evidence type="ECO:0000313" key="3">
    <source>
        <dbReference type="Proteomes" id="UP000824469"/>
    </source>
</evidence>
<reference evidence="2 3" key="1">
    <citation type="journal article" date="2021" name="Nat. Plants">
        <title>The Taxus genome provides insights into paclitaxel biosynthesis.</title>
        <authorList>
            <person name="Xiong X."/>
            <person name="Gou J."/>
            <person name="Liao Q."/>
            <person name="Li Y."/>
            <person name="Zhou Q."/>
            <person name="Bi G."/>
            <person name="Li C."/>
            <person name="Du R."/>
            <person name="Wang X."/>
            <person name="Sun T."/>
            <person name="Guo L."/>
            <person name="Liang H."/>
            <person name="Lu P."/>
            <person name="Wu Y."/>
            <person name="Zhang Z."/>
            <person name="Ro D.K."/>
            <person name="Shang Y."/>
            <person name="Huang S."/>
            <person name="Yan J."/>
        </authorList>
    </citation>
    <scope>NUCLEOTIDE SEQUENCE [LARGE SCALE GENOMIC DNA]</scope>
    <source>
        <tissue evidence="2">Leaf</tissue>
    </source>
</reference>
<dbReference type="Proteomes" id="UP000824469">
    <property type="component" value="Unassembled WGS sequence"/>
</dbReference>
<feature type="region of interest" description="Disordered" evidence="1">
    <location>
        <begin position="39"/>
        <end position="61"/>
    </location>
</feature>
<evidence type="ECO:0000313" key="2">
    <source>
        <dbReference type="EMBL" id="KAH9304776.1"/>
    </source>
</evidence>
<organism evidence="2 3">
    <name type="scientific">Taxus chinensis</name>
    <name type="common">Chinese yew</name>
    <name type="synonym">Taxus wallichiana var. chinensis</name>
    <dbReference type="NCBI Taxonomy" id="29808"/>
    <lineage>
        <taxon>Eukaryota</taxon>
        <taxon>Viridiplantae</taxon>
        <taxon>Streptophyta</taxon>
        <taxon>Embryophyta</taxon>
        <taxon>Tracheophyta</taxon>
        <taxon>Spermatophyta</taxon>
        <taxon>Pinopsida</taxon>
        <taxon>Pinidae</taxon>
        <taxon>Conifers II</taxon>
        <taxon>Cupressales</taxon>
        <taxon>Taxaceae</taxon>
        <taxon>Taxus</taxon>
    </lineage>
</organism>
<comment type="caution">
    <text evidence="2">The sequence shown here is derived from an EMBL/GenBank/DDBJ whole genome shotgun (WGS) entry which is preliminary data.</text>
</comment>